<name>C7Q645_CATAD</name>
<gene>
    <name evidence="2" type="ordered locus">Caci_3142</name>
</gene>
<dbReference type="eggNOG" id="ENOG5033XR6">
    <property type="taxonomic scope" value="Bacteria"/>
</dbReference>
<evidence type="ECO:0000313" key="2">
    <source>
        <dbReference type="EMBL" id="ACU72051.1"/>
    </source>
</evidence>
<protein>
    <submittedName>
        <fullName evidence="2">Uncharacterized protein</fullName>
    </submittedName>
</protein>
<feature type="region of interest" description="Disordered" evidence="1">
    <location>
        <begin position="104"/>
        <end position="186"/>
    </location>
</feature>
<feature type="region of interest" description="Disordered" evidence="1">
    <location>
        <begin position="209"/>
        <end position="271"/>
    </location>
</feature>
<sequence>MSEPSPEQSFSIHLQSLTDFADEFTTQIQSLQAPMDHLATMSGTQPQYGAFHEAWSLGAGEQAAVEEMFSLLGQVKTAIAFAGNVTGTVADGYKHADENVAWGLGGPPGSTSGGGSDSGAWQNNGHYEHPGQQGQYSDPTQHHHHGGGNSGQHHQGDQGSQYGQNSQGSTQAAPSPWVPNQNTSGPFASPVNAVPLAGALLGGALLGGATKSKSHQPPANTSGSVTFDTGADNQSGALPLWTPPPDPGASAVPGQDASWTATMPGSQQGGS</sequence>
<feature type="compositionally biased region" description="Polar residues" evidence="1">
    <location>
        <begin position="257"/>
        <end position="271"/>
    </location>
</feature>
<reference evidence="2 3" key="1">
    <citation type="journal article" date="2009" name="Stand. Genomic Sci.">
        <title>Complete genome sequence of Catenulispora acidiphila type strain (ID 139908).</title>
        <authorList>
            <person name="Copeland A."/>
            <person name="Lapidus A."/>
            <person name="Glavina Del Rio T."/>
            <person name="Nolan M."/>
            <person name="Lucas S."/>
            <person name="Chen F."/>
            <person name="Tice H."/>
            <person name="Cheng J.F."/>
            <person name="Bruce D."/>
            <person name="Goodwin L."/>
            <person name="Pitluck S."/>
            <person name="Mikhailova N."/>
            <person name="Pati A."/>
            <person name="Ivanova N."/>
            <person name="Mavromatis K."/>
            <person name="Chen A."/>
            <person name="Palaniappan K."/>
            <person name="Chain P."/>
            <person name="Land M."/>
            <person name="Hauser L."/>
            <person name="Chang Y.J."/>
            <person name="Jeffries C.D."/>
            <person name="Chertkov O."/>
            <person name="Brettin T."/>
            <person name="Detter J.C."/>
            <person name="Han C."/>
            <person name="Ali Z."/>
            <person name="Tindall B.J."/>
            <person name="Goker M."/>
            <person name="Bristow J."/>
            <person name="Eisen J.A."/>
            <person name="Markowitz V."/>
            <person name="Hugenholtz P."/>
            <person name="Kyrpides N.C."/>
            <person name="Klenk H.P."/>
        </authorList>
    </citation>
    <scope>NUCLEOTIDE SEQUENCE [LARGE SCALE GENOMIC DNA]</scope>
    <source>
        <strain evidence="3">DSM 44928 / JCM 14897 / NBRC 102108 / NRRL B-24433 / ID139908</strain>
    </source>
</reference>
<dbReference type="AlphaFoldDB" id="C7Q645"/>
<dbReference type="InParanoid" id="C7Q645"/>
<dbReference type="KEGG" id="cai:Caci_3142"/>
<feature type="compositionally biased region" description="Gly residues" evidence="1">
    <location>
        <begin position="104"/>
        <end position="117"/>
    </location>
</feature>
<dbReference type="Proteomes" id="UP000000851">
    <property type="component" value="Chromosome"/>
</dbReference>
<evidence type="ECO:0000256" key="1">
    <source>
        <dbReference type="SAM" id="MobiDB-lite"/>
    </source>
</evidence>
<feature type="compositionally biased region" description="Low complexity" evidence="1">
    <location>
        <begin position="151"/>
        <end position="171"/>
    </location>
</feature>
<keyword evidence="3" id="KW-1185">Reference proteome</keyword>
<dbReference type="OrthoDB" id="3688193at2"/>
<evidence type="ECO:0000313" key="3">
    <source>
        <dbReference type="Proteomes" id="UP000000851"/>
    </source>
</evidence>
<dbReference type="HOGENOM" id="CLU_1025613_0_0_11"/>
<dbReference type="EMBL" id="CP001700">
    <property type="protein sequence ID" value="ACU72051.1"/>
    <property type="molecule type" value="Genomic_DNA"/>
</dbReference>
<feature type="compositionally biased region" description="Polar residues" evidence="1">
    <location>
        <begin position="215"/>
        <end position="236"/>
    </location>
</feature>
<organism evidence="2 3">
    <name type="scientific">Catenulispora acidiphila (strain DSM 44928 / JCM 14897 / NBRC 102108 / NRRL B-24433 / ID139908)</name>
    <dbReference type="NCBI Taxonomy" id="479433"/>
    <lineage>
        <taxon>Bacteria</taxon>
        <taxon>Bacillati</taxon>
        <taxon>Actinomycetota</taxon>
        <taxon>Actinomycetes</taxon>
        <taxon>Catenulisporales</taxon>
        <taxon>Catenulisporaceae</taxon>
        <taxon>Catenulispora</taxon>
    </lineage>
</organism>
<dbReference type="STRING" id="479433.Caci_3142"/>
<proteinExistence type="predicted"/>
<accession>C7Q645</accession>
<dbReference type="RefSeq" id="WP_012787344.1">
    <property type="nucleotide sequence ID" value="NC_013131.1"/>
</dbReference>